<proteinExistence type="predicted"/>
<dbReference type="AlphaFoldDB" id="A0A1S1RN78"/>
<dbReference type="EMBL" id="MBLM01000002">
    <property type="protein sequence ID" value="OHV46244.1"/>
    <property type="molecule type" value="Genomic_DNA"/>
</dbReference>
<dbReference type="Proteomes" id="UP000179627">
    <property type="component" value="Unassembled WGS sequence"/>
</dbReference>
<comment type="caution">
    <text evidence="1">The sequence shown here is derived from an EMBL/GenBank/DDBJ whole genome shotgun (WGS) entry which is preliminary data.</text>
</comment>
<keyword evidence="2" id="KW-1185">Reference proteome</keyword>
<protein>
    <submittedName>
        <fullName evidence="1">Uncharacterized protein</fullName>
    </submittedName>
</protein>
<evidence type="ECO:0000313" key="1">
    <source>
        <dbReference type="EMBL" id="OHV46244.1"/>
    </source>
</evidence>
<dbReference type="OrthoDB" id="9772485at2"/>
<organism evidence="1 2">
    <name type="scientific">Parafrankia colletiae</name>
    <dbReference type="NCBI Taxonomy" id="573497"/>
    <lineage>
        <taxon>Bacteria</taxon>
        <taxon>Bacillati</taxon>
        <taxon>Actinomycetota</taxon>
        <taxon>Actinomycetes</taxon>
        <taxon>Frankiales</taxon>
        <taxon>Frankiaceae</taxon>
        <taxon>Parafrankia</taxon>
    </lineage>
</organism>
<accession>A0A1S1RN78</accession>
<name>A0A1S1RN78_9ACTN</name>
<dbReference type="RefSeq" id="WP_071081794.1">
    <property type="nucleotide sequence ID" value="NZ_MBLM01000002.1"/>
</dbReference>
<reference evidence="2" key="1">
    <citation type="submission" date="2016-07" db="EMBL/GenBank/DDBJ databases">
        <title>Sequence Frankia sp. strain CcI1.17.</title>
        <authorList>
            <person name="Ghodhbane-Gtari F."/>
            <person name="Swanson E."/>
            <person name="Gueddou A."/>
            <person name="Morris K."/>
            <person name="Hezbri K."/>
            <person name="Ktari A."/>
            <person name="Nouioui I."/>
            <person name="Abebe-Akele F."/>
            <person name="Simpson S."/>
            <person name="Thomas K."/>
            <person name="Gtari M."/>
            <person name="Tisa L.S."/>
            <person name="Hurst S."/>
        </authorList>
    </citation>
    <scope>NUCLEOTIDE SEQUENCE [LARGE SCALE GENOMIC DNA]</scope>
    <source>
        <strain evidence="2">Cc1.17</strain>
    </source>
</reference>
<gene>
    <name evidence="1" type="ORF">CC117_00925</name>
</gene>
<sequence length="108" mass="11745">MVITAAASGGGAEPPVIALQPYEGQTVRSPYETFAPGRQIRRVPEPAVRGALRATQPAATRLSRVAWISRRMELLLPGQQTAPTWLDRAGFRPLLRTEAWPQLAGTLT</sequence>
<evidence type="ECO:0000313" key="2">
    <source>
        <dbReference type="Proteomes" id="UP000179627"/>
    </source>
</evidence>